<feature type="domain" description="Peptidase S53" evidence="10">
    <location>
        <begin position="135"/>
        <end position="500"/>
    </location>
</feature>
<evidence type="ECO:0000313" key="11">
    <source>
        <dbReference type="EMBL" id="CZR57611.1"/>
    </source>
</evidence>
<gene>
    <name evidence="11" type="ORF">PAC_07500</name>
</gene>
<protein>
    <submittedName>
        <fullName evidence="11">Related to Tripeptidyl-peptidase sed3</fullName>
    </submittedName>
</protein>
<keyword evidence="4 8" id="KW-0378">Hydrolase</keyword>
<dbReference type="Gene3D" id="3.40.50.200">
    <property type="entry name" value="Peptidase S8/S53 domain"/>
    <property type="match status" value="2"/>
</dbReference>
<keyword evidence="5 8" id="KW-0720">Serine protease</keyword>
<dbReference type="SUPFAM" id="SSF54897">
    <property type="entry name" value="Protease propeptides/inhibitors"/>
    <property type="match status" value="1"/>
</dbReference>
<accession>A0A1L7WXW1</accession>
<dbReference type="CDD" id="cd04056">
    <property type="entry name" value="Peptidases_S53"/>
    <property type="match status" value="1"/>
</dbReference>
<evidence type="ECO:0000256" key="3">
    <source>
        <dbReference type="ARBA" id="ARBA00022723"/>
    </source>
</evidence>
<dbReference type="PROSITE" id="PS51695">
    <property type="entry name" value="SEDOLISIN"/>
    <property type="match status" value="1"/>
</dbReference>
<dbReference type="GO" id="GO:0008240">
    <property type="term" value="F:tripeptidyl-peptidase activity"/>
    <property type="evidence" value="ECO:0007669"/>
    <property type="project" value="TreeGrafter"/>
</dbReference>
<dbReference type="InterPro" id="IPR030400">
    <property type="entry name" value="Sedolisin_dom"/>
</dbReference>
<dbReference type="PANTHER" id="PTHR14218:SF10">
    <property type="entry name" value="PEPTIDASE S53 DOMAIN-CONTAINING PROTEIN"/>
    <property type="match status" value="1"/>
</dbReference>
<feature type="binding site" evidence="8">
    <location>
        <position position="451"/>
    </location>
    <ligand>
        <name>Ca(2+)</name>
        <dbReference type="ChEBI" id="CHEBI:29108"/>
    </ligand>
</feature>
<feature type="active site" description="Charge relay system" evidence="8">
    <location>
        <position position="216"/>
    </location>
</feature>
<feature type="binding site" evidence="8">
    <location>
        <position position="450"/>
    </location>
    <ligand>
        <name>Ca(2+)</name>
        <dbReference type="ChEBI" id="CHEBI:29108"/>
    </ligand>
</feature>
<evidence type="ECO:0000313" key="12">
    <source>
        <dbReference type="Proteomes" id="UP000184330"/>
    </source>
</evidence>
<organism evidence="11 12">
    <name type="scientific">Phialocephala subalpina</name>
    <dbReference type="NCBI Taxonomy" id="576137"/>
    <lineage>
        <taxon>Eukaryota</taxon>
        <taxon>Fungi</taxon>
        <taxon>Dikarya</taxon>
        <taxon>Ascomycota</taxon>
        <taxon>Pezizomycotina</taxon>
        <taxon>Leotiomycetes</taxon>
        <taxon>Helotiales</taxon>
        <taxon>Mollisiaceae</taxon>
        <taxon>Phialocephala</taxon>
        <taxon>Phialocephala fortinii species complex</taxon>
    </lineage>
</organism>
<dbReference type="InterPro" id="IPR050819">
    <property type="entry name" value="Tripeptidyl-peptidase_I"/>
</dbReference>
<feature type="active site" description="Charge relay system" evidence="8">
    <location>
        <position position="408"/>
    </location>
</feature>
<feature type="region of interest" description="Disordered" evidence="9">
    <location>
        <begin position="141"/>
        <end position="162"/>
    </location>
</feature>
<name>A0A1L7WXW1_9HELO</name>
<dbReference type="InterPro" id="IPR036852">
    <property type="entry name" value="Peptidase_S8/S53_dom_sf"/>
</dbReference>
<dbReference type="PANTHER" id="PTHR14218">
    <property type="entry name" value="PROTEASE S8 TRIPEPTIDYL PEPTIDASE I CLN2"/>
    <property type="match status" value="1"/>
</dbReference>
<dbReference type="STRING" id="576137.A0A1L7WXW1"/>
<reference evidence="11 12" key="1">
    <citation type="submission" date="2016-03" db="EMBL/GenBank/DDBJ databases">
        <authorList>
            <person name="Ploux O."/>
        </authorList>
    </citation>
    <scope>NUCLEOTIDE SEQUENCE [LARGE SCALE GENOMIC DNA]</scope>
    <source>
        <strain evidence="11 12">UAMH 11012</strain>
    </source>
</reference>
<sequence>MDPLTIINLRMHLRQQNIVEFEQRVYDLSTPGHPSYGAHMSQKVIDNLLRPAEETLQLVMDWLSFARLNNIPSLDNNFLYINTTVAEASLLLNAEYAFFLNEVTGKVVLRTLSYSLPLDLHEHIDMIHPTTSFPSVSTRKATMLDGKQTTPAGRRRQAKGDMGHEFEKRKVRDDDLAIFEEIYANETVGTGYEFISVNGGLNTQYWGQDTVESAIDVQSGIALNSPTPVSYYQTAGQPPFNASLQITSDDSELYLEWLTFMLALNDTELAQVVSMSYADEEQSVSIAYAKTVCNLFAQLAARGSQHCLRLVMMGQVGSASPMTERTPLSATQHIEPEIGVSFSGGGFSNYFSRPSYQERAVSSYLENHGRRWAPYFNSTGRGYPDVSAQGTKVSIIYWGGHRYEAGTSCSTPIFASVISLINSDRLSKGFKPLGFLNPWLYSSASAGLEDILSGRSTGCGSTYPGANIPGAGWTAVEGWDPATGLGTPSFKKLLAISQEECGR</sequence>
<keyword evidence="2 8" id="KW-0645">Protease</keyword>
<evidence type="ECO:0000256" key="9">
    <source>
        <dbReference type="SAM" id="MobiDB-lite"/>
    </source>
</evidence>
<evidence type="ECO:0000256" key="6">
    <source>
        <dbReference type="ARBA" id="ARBA00022837"/>
    </source>
</evidence>
<evidence type="ECO:0000256" key="2">
    <source>
        <dbReference type="ARBA" id="ARBA00022670"/>
    </source>
</evidence>
<proteinExistence type="predicted"/>
<keyword evidence="3 8" id="KW-0479">Metal-binding</keyword>
<evidence type="ECO:0000256" key="8">
    <source>
        <dbReference type="PROSITE-ProRule" id="PRU01032"/>
    </source>
</evidence>
<dbReference type="EMBL" id="FJOG01000010">
    <property type="protein sequence ID" value="CZR57611.1"/>
    <property type="molecule type" value="Genomic_DNA"/>
</dbReference>
<dbReference type="SUPFAM" id="SSF52743">
    <property type="entry name" value="Subtilisin-like"/>
    <property type="match status" value="1"/>
</dbReference>
<dbReference type="CDD" id="cd11377">
    <property type="entry name" value="Pro-peptidase_S53"/>
    <property type="match status" value="1"/>
</dbReference>
<dbReference type="Proteomes" id="UP000184330">
    <property type="component" value="Unassembled WGS sequence"/>
</dbReference>
<keyword evidence="7" id="KW-0865">Zymogen</keyword>
<evidence type="ECO:0000256" key="1">
    <source>
        <dbReference type="ARBA" id="ARBA00004239"/>
    </source>
</evidence>
<dbReference type="Pfam" id="PF09286">
    <property type="entry name" value="Pro-kuma_activ"/>
    <property type="match status" value="1"/>
</dbReference>
<feature type="active site" description="Charge relay system" evidence="8">
    <location>
        <position position="212"/>
    </location>
</feature>
<keyword evidence="12" id="KW-1185">Reference proteome</keyword>
<comment type="cofactor">
    <cofactor evidence="8">
        <name>Ca(2+)</name>
        <dbReference type="ChEBI" id="CHEBI:29108"/>
    </cofactor>
    <text evidence="8">Binds 1 Ca(2+) ion per subunit.</text>
</comment>
<feature type="binding site" evidence="8">
    <location>
        <position position="480"/>
    </location>
    <ligand>
        <name>Ca(2+)</name>
        <dbReference type="ChEBI" id="CHEBI:29108"/>
    </ligand>
</feature>
<evidence type="ECO:0000256" key="5">
    <source>
        <dbReference type="ARBA" id="ARBA00022825"/>
    </source>
</evidence>
<feature type="binding site" evidence="8">
    <location>
        <position position="478"/>
    </location>
    <ligand>
        <name>Ca(2+)</name>
        <dbReference type="ChEBI" id="CHEBI:29108"/>
    </ligand>
</feature>
<dbReference type="AlphaFoldDB" id="A0A1L7WXW1"/>
<dbReference type="GO" id="GO:0004252">
    <property type="term" value="F:serine-type endopeptidase activity"/>
    <property type="evidence" value="ECO:0007669"/>
    <property type="project" value="UniProtKB-UniRule"/>
</dbReference>
<comment type="subcellular location">
    <subcellularLocation>
        <location evidence="1">Secreted</location>
        <location evidence="1">Extracellular space</location>
    </subcellularLocation>
</comment>
<evidence type="ECO:0000259" key="10">
    <source>
        <dbReference type="PROSITE" id="PS51695"/>
    </source>
</evidence>
<keyword evidence="6 8" id="KW-0106">Calcium</keyword>
<dbReference type="GO" id="GO:0005576">
    <property type="term" value="C:extracellular region"/>
    <property type="evidence" value="ECO:0007669"/>
    <property type="project" value="UniProtKB-SubCell"/>
</dbReference>
<dbReference type="InterPro" id="IPR015366">
    <property type="entry name" value="S53_propep"/>
</dbReference>
<evidence type="ECO:0000256" key="7">
    <source>
        <dbReference type="ARBA" id="ARBA00023145"/>
    </source>
</evidence>
<dbReference type="OrthoDB" id="409122at2759"/>
<dbReference type="GO" id="GO:0046872">
    <property type="term" value="F:metal ion binding"/>
    <property type="evidence" value="ECO:0007669"/>
    <property type="project" value="UniProtKB-UniRule"/>
</dbReference>
<evidence type="ECO:0000256" key="4">
    <source>
        <dbReference type="ARBA" id="ARBA00022801"/>
    </source>
</evidence>
<dbReference type="SMART" id="SM00944">
    <property type="entry name" value="Pro-kuma_activ"/>
    <property type="match status" value="1"/>
</dbReference>
<dbReference type="GO" id="GO:0006508">
    <property type="term" value="P:proteolysis"/>
    <property type="evidence" value="ECO:0007669"/>
    <property type="project" value="UniProtKB-KW"/>
</dbReference>